<evidence type="ECO:0000256" key="4">
    <source>
        <dbReference type="PIRSR" id="PIRSR600898-1"/>
    </source>
</evidence>
<evidence type="ECO:0000256" key="2">
    <source>
        <dbReference type="ARBA" id="ARBA00022723"/>
    </source>
</evidence>
<dbReference type="STRING" id="1325734.A0A428R432"/>
<dbReference type="GO" id="GO:0046872">
    <property type="term" value="F:metal ion binding"/>
    <property type="evidence" value="ECO:0007669"/>
    <property type="project" value="UniProtKB-KW"/>
</dbReference>
<dbReference type="AlphaFoldDB" id="A0A428R432"/>
<dbReference type="GO" id="GO:0034354">
    <property type="term" value="P:'de novo' NAD+ biosynthetic process from L-tryptophan"/>
    <property type="evidence" value="ECO:0007669"/>
    <property type="project" value="TreeGrafter"/>
</dbReference>
<dbReference type="Gene3D" id="1.20.58.480">
    <property type="match status" value="1"/>
</dbReference>
<proteinExistence type="inferred from homology"/>
<dbReference type="PROSITE" id="PS00876">
    <property type="entry name" value="IDO_1"/>
    <property type="match status" value="1"/>
</dbReference>
<keyword evidence="3 4" id="KW-0408">Iron</keyword>
<dbReference type="Proteomes" id="UP000288168">
    <property type="component" value="Unassembled WGS sequence"/>
</dbReference>
<dbReference type="GO" id="GO:0005737">
    <property type="term" value="C:cytoplasm"/>
    <property type="evidence" value="ECO:0007669"/>
    <property type="project" value="TreeGrafter"/>
</dbReference>
<dbReference type="GO" id="GO:0019441">
    <property type="term" value="P:L-tryptophan catabolic process to kynurenine"/>
    <property type="evidence" value="ECO:0007669"/>
    <property type="project" value="InterPro"/>
</dbReference>
<evidence type="ECO:0000256" key="1">
    <source>
        <dbReference type="ARBA" id="ARBA00007119"/>
    </source>
</evidence>
<organism evidence="5 6">
    <name type="scientific">Fusarium duplospermum</name>
    <dbReference type="NCBI Taxonomy" id="1325734"/>
    <lineage>
        <taxon>Eukaryota</taxon>
        <taxon>Fungi</taxon>
        <taxon>Dikarya</taxon>
        <taxon>Ascomycota</taxon>
        <taxon>Pezizomycotina</taxon>
        <taxon>Sordariomycetes</taxon>
        <taxon>Hypocreomycetidae</taxon>
        <taxon>Hypocreales</taxon>
        <taxon>Nectriaceae</taxon>
        <taxon>Fusarium</taxon>
        <taxon>Fusarium solani species complex</taxon>
    </lineage>
</organism>
<dbReference type="PANTHER" id="PTHR28657:SF5">
    <property type="entry name" value="INDOLEAMINE 2,3-DIOXYGENASE"/>
    <property type="match status" value="1"/>
</dbReference>
<dbReference type="InterPro" id="IPR000898">
    <property type="entry name" value="Indolamine_dOase"/>
</dbReference>
<dbReference type="GO" id="GO:0033754">
    <property type="term" value="F:indoleamine 2,3-dioxygenase activity"/>
    <property type="evidence" value="ECO:0007669"/>
    <property type="project" value="TreeGrafter"/>
</dbReference>
<evidence type="ECO:0008006" key="7">
    <source>
        <dbReference type="Google" id="ProtNLM"/>
    </source>
</evidence>
<dbReference type="FunFam" id="1.20.58.480:FF:000004">
    <property type="entry name" value="Indoleamine 2,3-dioxygenase subfamily"/>
    <property type="match status" value="1"/>
</dbReference>
<dbReference type="InterPro" id="IPR037217">
    <property type="entry name" value="Trp/Indoleamine_2_3_dOase-like"/>
</dbReference>
<dbReference type="SUPFAM" id="SSF140959">
    <property type="entry name" value="Indolic compounds 2,3-dioxygenase-like"/>
    <property type="match status" value="1"/>
</dbReference>
<dbReference type="PANTHER" id="PTHR28657">
    <property type="entry name" value="INDOLEAMINE 2,3-DIOXYGENASE"/>
    <property type="match status" value="1"/>
</dbReference>
<protein>
    <recommendedName>
        <fullName evidence="7">Indoleamine 2,3-dioxygenase</fullName>
    </recommendedName>
</protein>
<keyword evidence="2 4" id="KW-0479">Metal-binding</keyword>
<dbReference type="Pfam" id="PF01231">
    <property type="entry name" value="IDO"/>
    <property type="match status" value="1"/>
</dbReference>
<reference evidence="5 6" key="1">
    <citation type="submission" date="2017-06" db="EMBL/GenBank/DDBJ databases">
        <title>Comparative genomic analysis of Ambrosia Fusariam Clade fungi.</title>
        <authorList>
            <person name="Stajich J.E."/>
            <person name="Carrillo J."/>
            <person name="Kijimoto T."/>
            <person name="Eskalen A."/>
            <person name="O'Donnell K."/>
            <person name="Kasson M."/>
        </authorList>
    </citation>
    <scope>NUCLEOTIDE SEQUENCE [LARGE SCALE GENOMIC DNA]</scope>
    <source>
        <strain evidence="5 6">NRRL62584</strain>
    </source>
</reference>
<evidence type="ECO:0000256" key="3">
    <source>
        <dbReference type="ARBA" id="ARBA00023004"/>
    </source>
</evidence>
<feature type="binding site" description="proximal binding residue" evidence="4">
    <location>
        <position position="503"/>
    </location>
    <ligand>
        <name>heme b</name>
        <dbReference type="ChEBI" id="CHEBI:60344"/>
    </ligand>
    <ligandPart>
        <name>Fe</name>
        <dbReference type="ChEBI" id="CHEBI:18248"/>
    </ligandPart>
</feature>
<evidence type="ECO:0000313" key="5">
    <source>
        <dbReference type="EMBL" id="RSL72290.1"/>
    </source>
</evidence>
<dbReference type="GO" id="GO:0020037">
    <property type="term" value="F:heme binding"/>
    <property type="evidence" value="ECO:0007669"/>
    <property type="project" value="InterPro"/>
</dbReference>
<dbReference type="OrthoDB" id="540174at2759"/>
<sequence length="629" mass="70371">MVPFFPLCFFEPCPLDRTGQSPSLLNRFAAKLAQDRESHLLIKLLQLVTFSPYSAPSPHFFSFLLLHLTYSLAFKLGFYQLPQTFLSRSVVLCTLRERPHSSDSGNRISGSFSSLLVLSSYPLFSSLQLVFSLSERGSPLKMLPPIPALADYGISPTHGFLPDVLPLTRLPDPYYNKWEAIAANLTALILSRRLRGVIDRLPVLSTIGLEHDAEWRRAYSLLGFMAHGYIWGGDSPADRLPPSISVPLLEISEHLEVPPVATYAAVCLWNFKPLFVDEDIDNLENLATLTTFTGGLDESWFYLVSVAIEARGAPIVPLMLTAIAAARHGDAAAVTRCLRTFAERLTDLTTLLQRMHESCDPTIFYHRIRPFLAGSKNMAEAGLPHGVIYETGSGNETYQQYSGGSNAQSSLIQFFDIILGIEHRPTGESRDPSSDTDRGRSSHRHNFIMEMRRYMPGPHAQFLNDVSLVANIREFVEENQSDRQLCLAYDACLAMLSAFRDKHIAIVTRYIINPSKQVRARSRSRSPETTRQKLNLAIASRKNQQNQKGTGGTALIPFLKQARDETGEPAVEEWTRRFMKRKLQTEGKNDFFLGKTPQGHLSLDKEDVEVKGLAGSWTMDDNVGGICLY</sequence>
<keyword evidence="4" id="KW-0349">Heme</keyword>
<gene>
    <name evidence="5" type="ORF">CEP54_000977</name>
</gene>
<keyword evidence="6" id="KW-1185">Reference proteome</keyword>
<accession>A0A428R432</accession>
<evidence type="ECO:0000313" key="6">
    <source>
        <dbReference type="Proteomes" id="UP000288168"/>
    </source>
</evidence>
<comment type="caution">
    <text evidence="5">The sequence shown here is derived from an EMBL/GenBank/DDBJ whole genome shotgun (WGS) entry which is preliminary data.</text>
</comment>
<name>A0A428R432_9HYPO</name>
<dbReference type="EMBL" id="NKCI01000004">
    <property type="protein sequence ID" value="RSL72290.1"/>
    <property type="molecule type" value="Genomic_DNA"/>
</dbReference>
<comment type="similarity">
    <text evidence="1">Belongs to the indoleamine 2,3-dioxygenase family.</text>
</comment>